<evidence type="ECO:0000313" key="2">
    <source>
        <dbReference type="EMBL" id="KAF1012766.1"/>
    </source>
</evidence>
<dbReference type="EMBL" id="WNDS01000008">
    <property type="protein sequence ID" value="KAF1012766.1"/>
    <property type="molecule type" value="Genomic_DNA"/>
</dbReference>
<sequence>MAFEMLPGSAIGPINCPEPPATVRTVEGRIYECRPEEGQDPYVDVTPPDDETHWRLPFGSSAPPPRGTGSYHPPEEWPFRSIISHGNPAAHNREHFYIFDRQGVVIDSNAPHAIGNQMPEVRISGVRMWPTARVYYPMPPFSDKEKHKSLNPLGQLADTGRYAFVVDGRMLCPALDETHVSAWPLSDTDSSPAFNHLNGHCGSAYQVPSRFSDDDARNSHYYAYPGFKAGGLDLRWSFQRHDEPERPILNRKGECVALCRQDVSKEQY</sequence>
<organism evidence="2 3">
    <name type="scientific">Stenotrophomonas maltophilia</name>
    <name type="common">Pseudomonas maltophilia</name>
    <name type="synonym">Xanthomonas maltophilia</name>
    <dbReference type="NCBI Taxonomy" id="40324"/>
    <lineage>
        <taxon>Bacteria</taxon>
        <taxon>Pseudomonadati</taxon>
        <taxon>Pseudomonadota</taxon>
        <taxon>Gammaproteobacteria</taxon>
        <taxon>Lysobacterales</taxon>
        <taxon>Lysobacteraceae</taxon>
        <taxon>Stenotrophomonas</taxon>
        <taxon>Stenotrophomonas maltophilia group</taxon>
    </lineage>
</organism>
<name>A0A7V8FD25_STEMA</name>
<dbReference type="Proteomes" id="UP000487117">
    <property type="component" value="Unassembled WGS sequence"/>
</dbReference>
<evidence type="ECO:0000313" key="3">
    <source>
        <dbReference type="Proteomes" id="UP000487117"/>
    </source>
</evidence>
<proteinExistence type="predicted"/>
<dbReference type="AlphaFoldDB" id="A0A7V8FD25"/>
<accession>A0A7V8FD25</accession>
<evidence type="ECO:0000256" key="1">
    <source>
        <dbReference type="SAM" id="MobiDB-lite"/>
    </source>
</evidence>
<feature type="region of interest" description="Disordered" evidence="1">
    <location>
        <begin position="47"/>
        <end position="71"/>
    </location>
</feature>
<comment type="caution">
    <text evidence="2">The sequence shown here is derived from an EMBL/GenBank/DDBJ whole genome shotgun (WGS) entry which is preliminary data.</text>
</comment>
<reference evidence="3" key="1">
    <citation type="journal article" date="2020" name="MBio">
        <title>Horizontal gene transfer to a defensive symbiont with a reduced genome amongst a multipartite beetle microbiome.</title>
        <authorList>
            <person name="Waterworth S.C."/>
            <person name="Florez L.V."/>
            <person name="Rees E.R."/>
            <person name="Hertweck C."/>
            <person name="Kaltenpoth M."/>
            <person name="Kwan J.C."/>
        </authorList>
    </citation>
    <scope>NUCLEOTIDE SEQUENCE [LARGE SCALE GENOMIC DNA]</scope>
</reference>
<protein>
    <submittedName>
        <fullName evidence="2">Uncharacterized protein</fullName>
    </submittedName>
</protein>
<gene>
    <name evidence="2" type="ORF">GAK31_03983</name>
</gene>